<sequence length="336" mass="36145">MSFYSSTSISSTTSSKHHNDLRLSSNSSPISSGAATPTTDIPPTPSGSSLSSYLWNGLLRRFSSEPSSSPKQFSDMPGHSKSFGGLDGVYSPPNFHSNHHQLRTPSPFIPTLEPLQLKGFSSRTPATARLMTTAIAEEIRIMIPARLSLVDEWNLVYSLEQDGASLATMYDKCVKYGGKRVGFVLCVRDCEGGVFGAYLSDIPHPAPNYFGTGECFLWRASVLASLPPPPSLIDDVAAVPGVAERDTTIAAPVHQGGNGVSIRFKAFPYSGINEYYMLCEQHFISVGAGDGRFGLWLDDGLERGVSSMCQTFGNEPLSDEGEKFGVSGVELWVIGA</sequence>
<proteinExistence type="inferred from homology"/>
<evidence type="ECO:0000256" key="6">
    <source>
        <dbReference type="SAM" id="MobiDB-lite"/>
    </source>
</evidence>
<dbReference type="GO" id="GO:0005739">
    <property type="term" value="C:mitochondrion"/>
    <property type="evidence" value="ECO:0007669"/>
    <property type="project" value="UniProtKB-SubCell"/>
</dbReference>
<dbReference type="EMBL" id="MU864950">
    <property type="protein sequence ID" value="KAK4464222.1"/>
    <property type="molecule type" value="Genomic_DNA"/>
</dbReference>
<feature type="compositionally biased region" description="Low complexity" evidence="6">
    <location>
        <begin position="1"/>
        <end position="14"/>
    </location>
</feature>
<evidence type="ECO:0000256" key="4">
    <source>
        <dbReference type="ARBA" id="ARBA00037112"/>
    </source>
</evidence>
<dbReference type="InterPro" id="IPR006571">
    <property type="entry name" value="TLDc_dom"/>
</dbReference>
<name>A0AAV9HTM4_9PEZI</name>
<evidence type="ECO:0000256" key="1">
    <source>
        <dbReference type="ARBA" id="ARBA00004173"/>
    </source>
</evidence>
<organism evidence="8 9">
    <name type="scientific">Cladorrhinum samala</name>
    <dbReference type="NCBI Taxonomy" id="585594"/>
    <lineage>
        <taxon>Eukaryota</taxon>
        <taxon>Fungi</taxon>
        <taxon>Dikarya</taxon>
        <taxon>Ascomycota</taxon>
        <taxon>Pezizomycotina</taxon>
        <taxon>Sordariomycetes</taxon>
        <taxon>Sordariomycetidae</taxon>
        <taxon>Sordariales</taxon>
        <taxon>Podosporaceae</taxon>
        <taxon>Cladorrhinum</taxon>
    </lineage>
</organism>
<dbReference type="SMART" id="SM00584">
    <property type="entry name" value="TLDc"/>
    <property type="match status" value="1"/>
</dbReference>
<comment type="caution">
    <text evidence="8">The sequence shown here is derived from an EMBL/GenBank/DDBJ whole genome shotgun (WGS) entry which is preliminary data.</text>
</comment>
<dbReference type="GO" id="GO:0005634">
    <property type="term" value="C:nucleus"/>
    <property type="evidence" value="ECO:0007669"/>
    <property type="project" value="TreeGrafter"/>
</dbReference>
<feature type="domain" description="TLDc" evidence="7">
    <location>
        <begin position="129"/>
        <end position="335"/>
    </location>
</feature>
<dbReference type="PANTHER" id="PTHR23354:SF62">
    <property type="entry name" value="MUSTARD, ISOFORM V"/>
    <property type="match status" value="1"/>
</dbReference>
<dbReference type="Proteomes" id="UP001321749">
    <property type="component" value="Unassembled WGS sequence"/>
</dbReference>
<evidence type="ECO:0000313" key="8">
    <source>
        <dbReference type="EMBL" id="KAK4464222.1"/>
    </source>
</evidence>
<evidence type="ECO:0000259" key="7">
    <source>
        <dbReference type="PROSITE" id="PS51886"/>
    </source>
</evidence>
<protein>
    <recommendedName>
        <fullName evidence="5">Oxidation resistance protein 1</fullName>
    </recommendedName>
</protein>
<reference evidence="8" key="2">
    <citation type="submission" date="2023-06" db="EMBL/GenBank/DDBJ databases">
        <authorList>
            <consortium name="Lawrence Berkeley National Laboratory"/>
            <person name="Mondo S.J."/>
            <person name="Hensen N."/>
            <person name="Bonometti L."/>
            <person name="Westerberg I."/>
            <person name="Brannstrom I.O."/>
            <person name="Guillou S."/>
            <person name="Cros-Aarteil S."/>
            <person name="Calhoun S."/>
            <person name="Haridas S."/>
            <person name="Kuo A."/>
            <person name="Pangilinan J."/>
            <person name="Riley R."/>
            <person name="Labutti K."/>
            <person name="Andreopoulos B."/>
            <person name="Lipzen A."/>
            <person name="Chen C."/>
            <person name="Yanf M."/>
            <person name="Daum C."/>
            <person name="Ng V."/>
            <person name="Clum A."/>
            <person name="Steindorff A."/>
            <person name="Ohm R."/>
            <person name="Martin F."/>
            <person name="Silar P."/>
            <person name="Natvig D."/>
            <person name="Lalanne C."/>
            <person name="Gautier V."/>
            <person name="Ament-Velasquez S.L."/>
            <person name="Kruys A."/>
            <person name="Hutchinson M.I."/>
            <person name="Powell A.J."/>
            <person name="Barry K."/>
            <person name="Miller A.N."/>
            <person name="Grigoriev I.V."/>
            <person name="Debuchy R."/>
            <person name="Gladieux P."/>
            <person name="Thoren M.H."/>
            <person name="Johannesson H."/>
        </authorList>
    </citation>
    <scope>NUCLEOTIDE SEQUENCE</scope>
    <source>
        <strain evidence="8">PSN324</strain>
    </source>
</reference>
<dbReference type="Pfam" id="PF07534">
    <property type="entry name" value="TLD"/>
    <property type="match status" value="2"/>
</dbReference>
<accession>A0AAV9HTM4</accession>
<keyword evidence="9" id="KW-1185">Reference proteome</keyword>
<dbReference type="AlphaFoldDB" id="A0AAV9HTM4"/>
<gene>
    <name evidence="8" type="ORF">QBC42DRAFT_220976</name>
</gene>
<evidence type="ECO:0000313" key="9">
    <source>
        <dbReference type="Proteomes" id="UP001321749"/>
    </source>
</evidence>
<feature type="region of interest" description="Disordered" evidence="6">
    <location>
        <begin position="1"/>
        <end position="46"/>
    </location>
</feature>
<dbReference type="PROSITE" id="PS51886">
    <property type="entry name" value="TLDC"/>
    <property type="match status" value="1"/>
</dbReference>
<evidence type="ECO:0000256" key="3">
    <source>
        <dbReference type="ARBA" id="ARBA00023128"/>
    </source>
</evidence>
<comment type="subcellular location">
    <subcellularLocation>
        <location evidence="1">Mitochondrion</location>
    </subcellularLocation>
</comment>
<feature type="compositionally biased region" description="Low complexity" evidence="6">
    <location>
        <begin position="24"/>
        <end position="39"/>
    </location>
</feature>
<dbReference type="GO" id="GO:0006979">
    <property type="term" value="P:response to oxidative stress"/>
    <property type="evidence" value="ECO:0007669"/>
    <property type="project" value="TreeGrafter"/>
</dbReference>
<evidence type="ECO:0000256" key="5">
    <source>
        <dbReference type="ARBA" id="ARBA00040604"/>
    </source>
</evidence>
<comment type="function">
    <text evidence="4">May be involved in protection from oxidative damage.</text>
</comment>
<comment type="similarity">
    <text evidence="2">Belongs to the OXR1 family.</text>
</comment>
<evidence type="ECO:0000256" key="2">
    <source>
        <dbReference type="ARBA" id="ARBA00009540"/>
    </source>
</evidence>
<dbReference type="PANTHER" id="PTHR23354">
    <property type="entry name" value="NUCLEOLAR PROTEIN 7/ESTROGEN RECEPTOR COACTIVATOR-RELATED"/>
    <property type="match status" value="1"/>
</dbReference>
<keyword evidence="3" id="KW-0496">Mitochondrion</keyword>
<reference evidence="8" key="1">
    <citation type="journal article" date="2023" name="Mol. Phylogenet. Evol.">
        <title>Genome-scale phylogeny and comparative genomics of the fungal order Sordariales.</title>
        <authorList>
            <person name="Hensen N."/>
            <person name="Bonometti L."/>
            <person name="Westerberg I."/>
            <person name="Brannstrom I.O."/>
            <person name="Guillou S."/>
            <person name="Cros-Aarteil S."/>
            <person name="Calhoun S."/>
            <person name="Haridas S."/>
            <person name="Kuo A."/>
            <person name="Mondo S."/>
            <person name="Pangilinan J."/>
            <person name="Riley R."/>
            <person name="LaButti K."/>
            <person name="Andreopoulos B."/>
            <person name="Lipzen A."/>
            <person name="Chen C."/>
            <person name="Yan M."/>
            <person name="Daum C."/>
            <person name="Ng V."/>
            <person name="Clum A."/>
            <person name="Steindorff A."/>
            <person name="Ohm R.A."/>
            <person name="Martin F."/>
            <person name="Silar P."/>
            <person name="Natvig D.O."/>
            <person name="Lalanne C."/>
            <person name="Gautier V."/>
            <person name="Ament-Velasquez S.L."/>
            <person name="Kruys A."/>
            <person name="Hutchinson M.I."/>
            <person name="Powell A.J."/>
            <person name="Barry K."/>
            <person name="Miller A.N."/>
            <person name="Grigoriev I.V."/>
            <person name="Debuchy R."/>
            <person name="Gladieux P."/>
            <person name="Hiltunen Thoren M."/>
            <person name="Johannesson H."/>
        </authorList>
    </citation>
    <scope>NUCLEOTIDE SEQUENCE</scope>
    <source>
        <strain evidence="8">PSN324</strain>
    </source>
</reference>